<protein>
    <recommendedName>
        <fullName evidence="12">ER transporter 6TM N-terminal domain-containing protein</fullName>
    </recommendedName>
</protein>
<feature type="compositionally biased region" description="Pro residues" evidence="5">
    <location>
        <begin position="346"/>
        <end position="360"/>
    </location>
</feature>
<feature type="domain" description="DUF2421" evidence="7">
    <location>
        <begin position="811"/>
        <end position="1031"/>
    </location>
</feature>
<dbReference type="AlphaFoldDB" id="A0A0C9XLJ4"/>
<dbReference type="InterPro" id="IPR049453">
    <property type="entry name" value="Memb_transporter_dom"/>
</dbReference>
<dbReference type="PANTHER" id="PTHR37994:SF1">
    <property type="entry name" value="ER TRANSPORTER 6TM N-TERMINAL DOMAIN-CONTAINING PROTEIN"/>
    <property type="match status" value="1"/>
</dbReference>
<dbReference type="PANTHER" id="PTHR37994">
    <property type="entry name" value="ARAE_2_N DOMAIN-CONTAINING PROTEIN-RELATED"/>
    <property type="match status" value="1"/>
</dbReference>
<evidence type="ECO:0000256" key="5">
    <source>
        <dbReference type="SAM" id="MobiDB-lite"/>
    </source>
</evidence>
<dbReference type="Pfam" id="PF10334">
    <property type="entry name" value="BRE4"/>
    <property type="match status" value="1"/>
</dbReference>
<dbReference type="InterPro" id="IPR018823">
    <property type="entry name" value="ArAE_2_N"/>
</dbReference>
<feature type="transmembrane region" description="Helical" evidence="6">
    <location>
        <begin position="107"/>
        <end position="127"/>
    </location>
</feature>
<feature type="domain" description="Integral membrane bound transporter" evidence="9">
    <location>
        <begin position="676"/>
        <end position="807"/>
    </location>
</feature>
<evidence type="ECO:0000256" key="6">
    <source>
        <dbReference type="SAM" id="Phobius"/>
    </source>
</evidence>
<feature type="region of interest" description="Disordered" evidence="5">
    <location>
        <begin position="1"/>
        <end position="25"/>
    </location>
</feature>
<feature type="transmembrane region" description="Helical" evidence="6">
    <location>
        <begin position="793"/>
        <end position="813"/>
    </location>
</feature>
<feature type="transmembrane region" description="Helical" evidence="6">
    <location>
        <begin position="700"/>
        <end position="720"/>
    </location>
</feature>
<dbReference type="Pfam" id="PF13515">
    <property type="entry name" value="FUSC_2"/>
    <property type="match status" value="1"/>
</dbReference>
<keyword evidence="11" id="KW-1185">Reference proteome</keyword>
<dbReference type="Proteomes" id="UP000054477">
    <property type="component" value="Unassembled WGS sequence"/>
</dbReference>
<proteinExistence type="predicted"/>
<feature type="transmembrane region" description="Helical" evidence="6">
    <location>
        <begin position="727"/>
        <end position="746"/>
    </location>
</feature>
<evidence type="ECO:0000313" key="10">
    <source>
        <dbReference type="EMBL" id="KIJ98426.1"/>
    </source>
</evidence>
<reference evidence="10 11" key="1">
    <citation type="submission" date="2014-04" db="EMBL/GenBank/DDBJ databases">
        <authorList>
            <consortium name="DOE Joint Genome Institute"/>
            <person name="Kuo A."/>
            <person name="Kohler A."/>
            <person name="Nagy L.G."/>
            <person name="Floudas D."/>
            <person name="Copeland A."/>
            <person name="Barry K.W."/>
            <person name="Cichocki N."/>
            <person name="Veneault-Fourrey C."/>
            <person name="LaButti K."/>
            <person name="Lindquist E.A."/>
            <person name="Lipzen A."/>
            <person name="Lundell T."/>
            <person name="Morin E."/>
            <person name="Murat C."/>
            <person name="Sun H."/>
            <person name="Tunlid A."/>
            <person name="Henrissat B."/>
            <person name="Grigoriev I.V."/>
            <person name="Hibbett D.S."/>
            <person name="Martin F."/>
            <person name="Nordberg H.P."/>
            <person name="Cantor M.N."/>
            <person name="Hua S.X."/>
        </authorList>
    </citation>
    <scope>NUCLEOTIDE SEQUENCE [LARGE SCALE GENOMIC DNA]</scope>
    <source>
        <strain evidence="10 11">LaAM-08-1</strain>
    </source>
</reference>
<evidence type="ECO:0000256" key="2">
    <source>
        <dbReference type="ARBA" id="ARBA00022692"/>
    </source>
</evidence>
<keyword evidence="4 6" id="KW-0472">Membrane</keyword>
<name>A0A0C9XLJ4_9AGAR</name>
<dbReference type="Pfam" id="PF10337">
    <property type="entry name" value="ArAE_2_N"/>
    <property type="match status" value="1"/>
</dbReference>
<evidence type="ECO:0000259" key="8">
    <source>
        <dbReference type="Pfam" id="PF10337"/>
    </source>
</evidence>
<dbReference type="EMBL" id="KN838669">
    <property type="protein sequence ID" value="KIJ98426.1"/>
    <property type="molecule type" value="Genomic_DNA"/>
</dbReference>
<evidence type="ECO:0000259" key="9">
    <source>
        <dbReference type="Pfam" id="PF13515"/>
    </source>
</evidence>
<reference evidence="11" key="2">
    <citation type="submission" date="2015-01" db="EMBL/GenBank/DDBJ databases">
        <title>Evolutionary Origins and Diversification of the Mycorrhizal Mutualists.</title>
        <authorList>
            <consortium name="DOE Joint Genome Institute"/>
            <consortium name="Mycorrhizal Genomics Consortium"/>
            <person name="Kohler A."/>
            <person name="Kuo A."/>
            <person name="Nagy L.G."/>
            <person name="Floudas D."/>
            <person name="Copeland A."/>
            <person name="Barry K.W."/>
            <person name="Cichocki N."/>
            <person name="Veneault-Fourrey C."/>
            <person name="LaButti K."/>
            <person name="Lindquist E.A."/>
            <person name="Lipzen A."/>
            <person name="Lundell T."/>
            <person name="Morin E."/>
            <person name="Murat C."/>
            <person name="Riley R."/>
            <person name="Ohm R."/>
            <person name="Sun H."/>
            <person name="Tunlid A."/>
            <person name="Henrissat B."/>
            <person name="Grigoriev I.V."/>
            <person name="Hibbett D.S."/>
            <person name="Martin F."/>
        </authorList>
    </citation>
    <scope>NUCLEOTIDE SEQUENCE [LARGE SCALE GENOMIC DNA]</scope>
    <source>
        <strain evidence="11">LaAM-08-1</strain>
    </source>
</reference>
<feature type="domain" description="Putative ER transporter 6TM N-terminal" evidence="8">
    <location>
        <begin position="41"/>
        <end position="514"/>
    </location>
</feature>
<evidence type="ECO:0008006" key="12">
    <source>
        <dbReference type="Google" id="ProtNLM"/>
    </source>
</evidence>
<evidence type="ECO:0000256" key="3">
    <source>
        <dbReference type="ARBA" id="ARBA00022989"/>
    </source>
</evidence>
<feature type="transmembrane region" description="Helical" evidence="6">
    <location>
        <begin position="54"/>
        <end position="71"/>
    </location>
</feature>
<feature type="transmembrane region" description="Helical" evidence="6">
    <location>
        <begin position="207"/>
        <end position="231"/>
    </location>
</feature>
<feature type="transmembrane region" description="Helical" evidence="6">
    <location>
        <begin position="647"/>
        <end position="666"/>
    </location>
</feature>
<evidence type="ECO:0000313" key="11">
    <source>
        <dbReference type="Proteomes" id="UP000054477"/>
    </source>
</evidence>
<feature type="transmembrane region" description="Helical" evidence="6">
    <location>
        <begin position="151"/>
        <end position="171"/>
    </location>
</feature>
<gene>
    <name evidence="10" type="ORF">K443DRAFT_627933</name>
</gene>
<dbReference type="GO" id="GO:0016020">
    <property type="term" value="C:membrane"/>
    <property type="evidence" value="ECO:0007669"/>
    <property type="project" value="UniProtKB-SubCell"/>
</dbReference>
<evidence type="ECO:0000256" key="4">
    <source>
        <dbReference type="ARBA" id="ARBA00023136"/>
    </source>
</evidence>
<dbReference type="InterPro" id="IPR018820">
    <property type="entry name" value="BRE4-related_DUF2421"/>
</dbReference>
<dbReference type="OrthoDB" id="2274698at2759"/>
<feature type="transmembrane region" description="Helical" evidence="6">
    <location>
        <begin position="752"/>
        <end position="772"/>
    </location>
</feature>
<accession>A0A0C9XLJ4</accession>
<keyword evidence="3 6" id="KW-1133">Transmembrane helix</keyword>
<sequence>MPDSDEHKPEKAQRHIHISEEPKDAKHPKRIRFDFTSKYLAWIQPSLTWHKFKPVIRCAVAAWLAVVLFIIPRVMRVIGGQATFLILIASFLSPPTDPFRAVVEREVLIVIMICLTWSWVCIGIRFADMARTVHDPSATFLEAVSGKFIEAGPTVIIGVFVGVGSAVILYVKARQGPGPFTFACIFSCICLDVSLTTAVLFPFPFYLIGRAVVLPLVFHSALAILCSLTIFPTTISAQFTECLQGVLSPLITALDMHRALLKTPTVSHEFPEKVEAIKNTVARTEAAVVALAPSARLLPSDIIYCRFAPDDFMAFQGFAQRIVGRADGMGLYFTLIDPTRERFPVTPAPSLPGTPRPGTPPLDLAGSVSPFPSRSHSRAPSENHQDPHHHHVLHKSLLNSKTRSKREHAVGVFESHRYLDIEATRLHDPNSEACTARTTELLSESCDNLLEVSGEGLKGLRGWFGGVRDGRFGYFGKKKAGKVEWQAKLEKLKELRERVFVALEEFRAERRHAVLDPYLPAFDDRKQEMPPHRYLFNCYVYQYHLTQMGAIVLELMDEAIRLESSRMENKLWTPIRTLKLWWPWDMSEHGQQDELDDNPNIVQGAQPMHGDLGIARRRDPDALPPRNVLEWCLNYVYLFLTRKGGNLLYAVKAGLFTVILCLPSFLPSSATFAFKNRSVWAIIMGQITLSRFRGDTTYSLIVRIIATFGGGVTGAALWYISCGSEQGNAYGLATVCAVAFPIFFFVKLNCPIHPVTVTVYAVTVCLVIGYSYQDIHLPTPGSPGSGISVAWKRFVLVAIGVVAAFIFSLLPPATTIRRYQRNSLATTTSEIGVIYCSIVSFAHSKNESEVQEIIKSLLAVRSKLKRAAALKANVSYEFSLRGRWPEKRYQAILDLQISITYSLSHLVSVVKHLDSNWALAFLRRTRLTDSDFQGDVLAVITMTSTALRTGNPLPQITPCPLLDRFMLRYHGLNVILREAEEDYGLPRSLTLETLRNEQYLMFCVGVSTAFGIVNRLDRLMISVKELVGEQYHITGVGFMARGGSTLELGPSTLQYRPPRDV</sequence>
<keyword evidence="2 6" id="KW-0812">Transmembrane</keyword>
<feature type="transmembrane region" description="Helical" evidence="6">
    <location>
        <begin position="77"/>
        <end position="95"/>
    </location>
</feature>
<evidence type="ECO:0000256" key="1">
    <source>
        <dbReference type="ARBA" id="ARBA00004141"/>
    </source>
</evidence>
<comment type="subcellular location">
    <subcellularLocation>
        <location evidence="1">Membrane</location>
        <topology evidence="1">Multi-pass membrane protein</topology>
    </subcellularLocation>
</comment>
<feature type="region of interest" description="Disordered" evidence="5">
    <location>
        <begin position="344"/>
        <end position="391"/>
    </location>
</feature>
<organism evidence="10 11">
    <name type="scientific">Laccaria amethystina LaAM-08-1</name>
    <dbReference type="NCBI Taxonomy" id="1095629"/>
    <lineage>
        <taxon>Eukaryota</taxon>
        <taxon>Fungi</taxon>
        <taxon>Dikarya</taxon>
        <taxon>Basidiomycota</taxon>
        <taxon>Agaricomycotina</taxon>
        <taxon>Agaricomycetes</taxon>
        <taxon>Agaricomycetidae</taxon>
        <taxon>Agaricales</taxon>
        <taxon>Agaricineae</taxon>
        <taxon>Hydnangiaceae</taxon>
        <taxon>Laccaria</taxon>
    </lineage>
</organism>
<dbReference type="HOGENOM" id="CLU_003918_1_0_1"/>
<dbReference type="STRING" id="1095629.A0A0C9XLJ4"/>
<evidence type="ECO:0000259" key="7">
    <source>
        <dbReference type="Pfam" id="PF10334"/>
    </source>
</evidence>
<feature type="transmembrane region" description="Helical" evidence="6">
    <location>
        <begin position="180"/>
        <end position="201"/>
    </location>
</feature>